<dbReference type="InParanoid" id="A0CN76"/>
<dbReference type="AlphaFoldDB" id="A0CN76"/>
<dbReference type="OMA" id="MEQRLLY"/>
<gene>
    <name evidence="1" type="ORF">GSPATT00008684001</name>
</gene>
<accession>A0CN76</accession>
<sequence length="306" mass="36289">MKNKQNIVDTQILGLMRCSKIAKQKFKEQKEYYAIKKEFQIIINIPRELGIREYLRTDIDIIFSTDYQITSNLGELCTNIFTVGYKILQTDYFQDKQAFTLFPRNLQCVSIEVIFDLLEKMNLQKSKEDIKNFMLDHKKRNIQISSCNDLNYVDSYASQFPFESYIIKYDSAGSKVLKYINNVKYLHLMGITREMMECNLIQTQMLPCAIKFESYLDIWSKMFEAISRKSNFFTAELQNYNGQRSFVKMEQRLLYLIQENDNSVLCHLYWIYHTNPDPAVAEENYKKELDSQNPKPKQCSFKQICN</sequence>
<dbReference type="OrthoDB" id="289939at2759"/>
<dbReference type="KEGG" id="ptm:GSPATT00008684001"/>
<evidence type="ECO:0000313" key="1">
    <source>
        <dbReference type="EMBL" id="CAK72243.1"/>
    </source>
</evidence>
<reference evidence="1 2" key="1">
    <citation type="journal article" date="2006" name="Nature">
        <title>Global trends of whole-genome duplications revealed by the ciliate Paramecium tetraurelia.</title>
        <authorList>
            <consortium name="Genoscope"/>
            <person name="Aury J.-M."/>
            <person name="Jaillon O."/>
            <person name="Duret L."/>
            <person name="Noel B."/>
            <person name="Jubin C."/>
            <person name="Porcel B.M."/>
            <person name="Segurens B."/>
            <person name="Daubin V."/>
            <person name="Anthouard V."/>
            <person name="Aiach N."/>
            <person name="Arnaiz O."/>
            <person name="Billaut A."/>
            <person name="Beisson J."/>
            <person name="Blanc I."/>
            <person name="Bouhouche K."/>
            <person name="Camara F."/>
            <person name="Duharcourt S."/>
            <person name="Guigo R."/>
            <person name="Gogendeau D."/>
            <person name="Katinka M."/>
            <person name="Keller A.-M."/>
            <person name="Kissmehl R."/>
            <person name="Klotz C."/>
            <person name="Koll F."/>
            <person name="Le Moue A."/>
            <person name="Lepere C."/>
            <person name="Malinsky S."/>
            <person name="Nowacki M."/>
            <person name="Nowak J.K."/>
            <person name="Plattner H."/>
            <person name="Poulain J."/>
            <person name="Ruiz F."/>
            <person name="Serrano V."/>
            <person name="Zagulski M."/>
            <person name="Dessen P."/>
            <person name="Betermier M."/>
            <person name="Weissenbach J."/>
            <person name="Scarpelli C."/>
            <person name="Schachter V."/>
            <person name="Sperling L."/>
            <person name="Meyer E."/>
            <person name="Cohen J."/>
            <person name="Wincker P."/>
        </authorList>
    </citation>
    <scope>NUCLEOTIDE SEQUENCE [LARGE SCALE GENOMIC DNA]</scope>
    <source>
        <strain evidence="1 2">Stock d4-2</strain>
    </source>
</reference>
<dbReference type="HOGENOM" id="CLU_910473_0_0_1"/>
<dbReference type="Proteomes" id="UP000000600">
    <property type="component" value="Unassembled WGS sequence"/>
</dbReference>
<dbReference type="EMBL" id="CT868119">
    <property type="protein sequence ID" value="CAK72243.1"/>
    <property type="molecule type" value="Genomic_DNA"/>
</dbReference>
<name>A0CN76_PARTE</name>
<keyword evidence="2" id="KW-1185">Reference proteome</keyword>
<organism evidence="1 2">
    <name type="scientific">Paramecium tetraurelia</name>
    <dbReference type="NCBI Taxonomy" id="5888"/>
    <lineage>
        <taxon>Eukaryota</taxon>
        <taxon>Sar</taxon>
        <taxon>Alveolata</taxon>
        <taxon>Ciliophora</taxon>
        <taxon>Intramacronucleata</taxon>
        <taxon>Oligohymenophorea</taxon>
        <taxon>Peniculida</taxon>
        <taxon>Parameciidae</taxon>
        <taxon>Paramecium</taxon>
    </lineage>
</organism>
<dbReference type="GeneID" id="5025425"/>
<evidence type="ECO:0000313" key="2">
    <source>
        <dbReference type="Proteomes" id="UP000000600"/>
    </source>
</evidence>
<protein>
    <submittedName>
        <fullName evidence="1">Uncharacterized protein</fullName>
    </submittedName>
</protein>
<proteinExistence type="predicted"/>
<dbReference type="RefSeq" id="XP_001439640.1">
    <property type="nucleotide sequence ID" value="XM_001439603.1"/>
</dbReference>